<sequence>MSEYPANSAGDLFRLLPFEGYAGVLSFLPVRQLQLATQISKGWQFAVGCRAVTYDASVTCKDIGDLTKFLASYLTQSSFVSAIRCDVAALAMNTTELSFQPEILLPQISQVTWRCARSCDYHSNFMHVVFPRLKALKIEVAIRCFEDSHFVTPRFKNSFRSLRCLSVVAEGFRGRRLVQTPWSGEYLPHNLKSLRLEGVTFSGLSACEDDADIFGGFLVNQMALTALHLDVDSAWWRKWGCRFEDGILQWIRARRRIERFEMRQLNRRLQGEIQHLLLKRLRDISAHKALAAVAQEVVAVMPQLQQLTAEVQAMVAPR</sequence>
<dbReference type="OrthoDB" id="2421966at2759"/>
<keyword evidence="3" id="KW-1185">Reference proteome</keyword>
<comment type="caution">
    <text evidence="1">The sequence shown here is derived from an EMBL/GenBank/DDBJ whole genome shotgun (WGS) entry which is preliminary data.</text>
</comment>
<gene>
    <name evidence="1" type="ORF">C1SCF055_LOCUS40647</name>
</gene>
<accession>A0A9P1DUF1</accession>
<evidence type="ECO:0000313" key="3">
    <source>
        <dbReference type="Proteomes" id="UP001152797"/>
    </source>
</evidence>
<evidence type="ECO:0000313" key="1">
    <source>
        <dbReference type="EMBL" id="CAI4015844.1"/>
    </source>
</evidence>
<dbReference type="Proteomes" id="UP001152797">
    <property type="component" value="Unassembled WGS sequence"/>
</dbReference>
<protein>
    <recommendedName>
        <fullName evidence="4">F-box domain-containing protein</fullName>
    </recommendedName>
</protein>
<dbReference type="EMBL" id="CAMXCT010006555">
    <property type="protein sequence ID" value="CAI4015844.1"/>
    <property type="molecule type" value="Genomic_DNA"/>
</dbReference>
<reference evidence="2" key="2">
    <citation type="submission" date="2024-04" db="EMBL/GenBank/DDBJ databases">
        <authorList>
            <person name="Chen Y."/>
            <person name="Shah S."/>
            <person name="Dougan E. K."/>
            <person name="Thang M."/>
            <person name="Chan C."/>
        </authorList>
    </citation>
    <scope>NUCLEOTIDE SEQUENCE [LARGE SCALE GENOMIC DNA]</scope>
</reference>
<organism evidence="1">
    <name type="scientific">Cladocopium goreaui</name>
    <dbReference type="NCBI Taxonomy" id="2562237"/>
    <lineage>
        <taxon>Eukaryota</taxon>
        <taxon>Sar</taxon>
        <taxon>Alveolata</taxon>
        <taxon>Dinophyceae</taxon>
        <taxon>Suessiales</taxon>
        <taxon>Symbiodiniaceae</taxon>
        <taxon>Cladocopium</taxon>
    </lineage>
</organism>
<name>A0A9P1DUF1_9DINO</name>
<evidence type="ECO:0000313" key="2">
    <source>
        <dbReference type="EMBL" id="CAL1169219.1"/>
    </source>
</evidence>
<proteinExistence type="predicted"/>
<dbReference type="EMBL" id="CAMXCT030006555">
    <property type="protein sequence ID" value="CAL4803156.1"/>
    <property type="molecule type" value="Genomic_DNA"/>
</dbReference>
<dbReference type="EMBL" id="CAMXCT020006555">
    <property type="protein sequence ID" value="CAL1169219.1"/>
    <property type="molecule type" value="Genomic_DNA"/>
</dbReference>
<evidence type="ECO:0008006" key="4">
    <source>
        <dbReference type="Google" id="ProtNLM"/>
    </source>
</evidence>
<dbReference type="AlphaFoldDB" id="A0A9P1DUF1"/>
<reference evidence="1" key="1">
    <citation type="submission" date="2022-10" db="EMBL/GenBank/DDBJ databases">
        <authorList>
            <person name="Chen Y."/>
            <person name="Dougan E. K."/>
            <person name="Chan C."/>
            <person name="Rhodes N."/>
            <person name="Thang M."/>
        </authorList>
    </citation>
    <scope>NUCLEOTIDE SEQUENCE</scope>
</reference>